<protein>
    <submittedName>
        <fullName evidence="2">Uncharacterized protein</fullName>
    </submittedName>
</protein>
<dbReference type="EMBL" id="BK059082">
    <property type="protein sequence ID" value="DAE28136.1"/>
    <property type="molecule type" value="Genomic_DNA"/>
</dbReference>
<keyword evidence="1" id="KW-0812">Transmembrane</keyword>
<organism evidence="2">
    <name type="scientific">virus sp. ctQcs9</name>
    <dbReference type="NCBI Taxonomy" id="2825816"/>
    <lineage>
        <taxon>Viruses</taxon>
    </lineage>
</organism>
<proteinExistence type="predicted"/>
<evidence type="ECO:0000256" key="1">
    <source>
        <dbReference type="SAM" id="Phobius"/>
    </source>
</evidence>
<evidence type="ECO:0000313" key="2">
    <source>
        <dbReference type="EMBL" id="DAE28136.1"/>
    </source>
</evidence>
<keyword evidence="1" id="KW-0472">Membrane</keyword>
<accession>A0A8S5R9T3</accession>
<reference evidence="2" key="1">
    <citation type="journal article" date="2021" name="Proc. Natl. Acad. Sci. U.S.A.">
        <title>A Catalog of Tens of Thousands of Viruses from Human Metagenomes Reveals Hidden Associations with Chronic Diseases.</title>
        <authorList>
            <person name="Tisza M.J."/>
            <person name="Buck C.B."/>
        </authorList>
    </citation>
    <scope>NUCLEOTIDE SEQUENCE</scope>
    <source>
        <strain evidence="2">CtQcs9</strain>
    </source>
</reference>
<sequence length="75" mass="8939">MYNSRDVFGLCRIHRCLTNYSTCNIFVYITEHYWIVPYINTPWLLFVMAGTLVALGFAIYYYYVDIYCKRAEAKS</sequence>
<keyword evidence="1" id="KW-1133">Transmembrane helix</keyword>
<name>A0A8S5R9T3_9VIRU</name>
<feature type="transmembrane region" description="Helical" evidence="1">
    <location>
        <begin position="43"/>
        <end position="64"/>
    </location>
</feature>